<reference evidence="4" key="1">
    <citation type="submission" date="2024-05" db="EMBL/GenBank/DDBJ databases">
        <title>Genome Sequences of Four Agar- Degrading Marine Bacteria.</title>
        <authorList>
            <person name="Phillips E.K."/>
            <person name="Shaffer J.C."/>
            <person name="Henson M.W."/>
            <person name="Temperton B."/>
            <person name="Thrash C.J."/>
            <person name="Martin M.O."/>
        </authorList>
    </citation>
    <scope>NUCLEOTIDE SEQUENCE</scope>
    <source>
        <strain evidence="4">EKP203</strain>
    </source>
</reference>
<dbReference type="EC" id="3.1.3.48" evidence="4"/>
<feature type="transmembrane region" description="Helical" evidence="2">
    <location>
        <begin position="35"/>
        <end position="54"/>
    </location>
</feature>
<evidence type="ECO:0000259" key="3">
    <source>
        <dbReference type="PROSITE" id="PS50056"/>
    </source>
</evidence>
<dbReference type="PROSITE" id="PS00383">
    <property type="entry name" value="TYR_PHOSPHATASE_1"/>
    <property type="match status" value="1"/>
</dbReference>
<comment type="caution">
    <text evidence="4">The sequence shown here is derived from an EMBL/GenBank/DDBJ whole genome shotgun (WGS) entry which is preliminary data.</text>
</comment>
<evidence type="ECO:0000256" key="2">
    <source>
        <dbReference type="SAM" id="Phobius"/>
    </source>
</evidence>
<organism evidence="4 5">
    <name type="scientific">Vibrio agarivorans</name>
    <dbReference type="NCBI Taxonomy" id="153622"/>
    <lineage>
        <taxon>Bacteria</taxon>
        <taxon>Pseudomonadati</taxon>
        <taxon>Pseudomonadota</taxon>
        <taxon>Gammaproteobacteria</taxon>
        <taxon>Vibrionales</taxon>
        <taxon>Vibrionaceae</taxon>
        <taxon>Vibrio</taxon>
    </lineage>
</organism>
<evidence type="ECO:0000313" key="5">
    <source>
        <dbReference type="Proteomes" id="UP001169719"/>
    </source>
</evidence>
<keyword evidence="2" id="KW-1133">Transmembrane helix</keyword>
<gene>
    <name evidence="4" type="ORF">QWJ08_08155</name>
</gene>
<dbReference type="InterPro" id="IPR000387">
    <property type="entry name" value="Tyr_Pase_dom"/>
</dbReference>
<dbReference type="Pfam" id="PF13350">
    <property type="entry name" value="Y_phosphatase3"/>
    <property type="match status" value="1"/>
</dbReference>
<dbReference type="Proteomes" id="UP001169719">
    <property type="component" value="Unassembled WGS sequence"/>
</dbReference>
<dbReference type="Gene3D" id="3.90.190.10">
    <property type="entry name" value="Protein tyrosine phosphatase superfamily"/>
    <property type="match status" value="1"/>
</dbReference>
<keyword evidence="5" id="KW-1185">Reference proteome</keyword>
<dbReference type="InterPro" id="IPR026893">
    <property type="entry name" value="Tyr/Ser_Pase_IphP-type"/>
</dbReference>
<dbReference type="EMBL" id="JAUEOZ010000001">
    <property type="protein sequence ID" value="MDN2481366.1"/>
    <property type="molecule type" value="Genomic_DNA"/>
</dbReference>
<comment type="similarity">
    <text evidence="1">Belongs to the protein-tyrosine phosphatase family.</text>
</comment>
<dbReference type="PANTHER" id="PTHR31126">
    <property type="entry name" value="TYROSINE-PROTEIN PHOSPHATASE"/>
    <property type="match status" value="1"/>
</dbReference>
<keyword evidence="2" id="KW-0472">Membrane</keyword>
<keyword evidence="2" id="KW-0812">Transmembrane</keyword>
<dbReference type="GO" id="GO:0004725">
    <property type="term" value="F:protein tyrosine phosphatase activity"/>
    <property type="evidence" value="ECO:0007669"/>
    <property type="project" value="UniProtKB-EC"/>
</dbReference>
<dbReference type="PROSITE" id="PS50056">
    <property type="entry name" value="TYR_PHOSPHATASE_2"/>
    <property type="match status" value="1"/>
</dbReference>
<proteinExistence type="inferred from homology"/>
<accession>A0ABT7Y029</accession>
<feature type="domain" description="Tyrosine specific protein phosphatases" evidence="3">
    <location>
        <begin position="188"/>
        <end position="227"/>
    </location>
</feature>
<dbReference type="InterPro" id="IPR016130">
    <property type="entry name" value="Tyr_Pase_AS"/>
</dbReference>
<keyword evidence="4" id="KW-0378">Hydrolase</keyword>
<name>A0ABT7Y029_9VIBR</name>
<sequence length="323" mass="36026">MTYQKRDEKTFLGSKPLLAGQALKLGQLTPMRRHLRALFIGTGLSLLASANVFAGDEHRRHISLEGQPNFRDIGGYQSTSGTSVRWNTIYRSGELPRLTDEDVEQLSQLGIKTVVSFLSEAEIEARGENKLPSGVTEVFLPIAGHEDQDLARVVLEARQTGDFSRVPVSLNTDIHRILVGEATKGQYAELLRLVADPDNHPLVFHCSHGVHRTGTATAVLLSALGVDWESVREDYLLSNTYRLDETNHRVEALRDLAAKHQDIAPSEVDMTNIHAFYYLQGAYIDATIDEINQEYGGIDGYVMQELGINQEELTRLRSVMLDK</sequence>
<dbReference type="RefSeq" id="WP_289961486.1">
    <property type="nucleotide sequence ID" value="NZ_JAUEOZ010000001.1"/>
</dbReference>
<evidence type="ECO:0000313" key="4">
    <source>
        <dbReference type="EMBL" id="MDN2481366.1"/>
    </source>
</evidence>
<dbReference type="SUPFAM" id="SSF52799">
    <property type="entry name" value="(Phosphotyrosine protein) phosphatases II"/>
    <property type="match status" value="1"/>
</dbReference>
<evidence type="ECO:0000256" key="1">
    <source>
        <dbReference type="ARBA" id="ARBA00009580"/>
    </source>
</evidence>
<dbReference type="PANTHER" id="PTHR31126:SF1">
    <property type="entry name" value="TYROSINE SPECIFIC PROTEIN PHOSPHATASES DOMAIN-CONTAINING PROTEIN"/>
    <property type="match status" value="1"/>
</dbReference>
<protein>
    <submittedName>
        <fullName evidence="4">Tyrosine-protein phosphatase</fullName>
        <ecNumber evidence="4">3.1.3.48</ecNumber>
    </submittedName>
</protein>
<dbReference type="InterPro" id="IPR029021">
    <property type="entry name" value="Prot-tyrosine_phosphatase-like"/>
</dbReference>